<dbReference type="InterPro" id="IPR045518">
    <property type="entry name" value="2EXR"/>
</dbReference>
<evidence type="ECO:0000313" key="3">
    <source>
        <dbReference type="Proteomes" id="UP000672032"/>
    </source>
</evidence>
<dbReference type="OrthoDB" id="3596450at2759"/>
<protein>
    <recommendedName>
        <fullName evidence="1">2EXR domain-containing protein</fullName>
    </recommendedName>
</protein>
<reference evidence="2" key="1">
    <citation type="submission" date="2020-10" db="EMBL/GenBank/DDBJ databases">
        <title>Genome Sequence of Monilinia vaccinii-corymbosi Sheds Light on Mummy Berry Disease Infection of Blueberry and Mating Type.</title>
        <authorList>
            <person name="Yow A.G."/>
            <person name="Zhang Y."/>
            <person name="Bansal K."/>
            <person name="Eacker S.M."/>
            <person name="Sullivan S."/>
            <person name="Liachko I."/>
            <person name="Cubeta M.A."/>
            <person name="Rollins J.A."/>
            <person name="Ashrafi H."/>
        </authorList>
    </citation>
    <scope>NUCLEOTIDE SEQUENCE</scope>
    <source>
        <strain evidence="2">RL-1</strain>
    </source>
</reference>
<gene>
    <name evidence="2" type="ORF">DSL72_005277</name>
</gene>
<dbReference type="Proteomes" id="UP000672032">
    <property type="component" value="Chromosome 4"/>
</dbReference>
<organism evidence="2 3">
    <name type="scientific">Monilinia vaccinii-corymbosi</name>
    <dbReference type="NCBI Taxonomy" id="61207"/>
    <lineage>
        <taxon>Eukaryota</taxon>
        <taxon>Fungi</taxon>
        <taxon>Dikarya</taxon>
        <taxon>Ascomycota</taxon>
        <taxon>Pezizomycotina</taxon>
        <taxon>Leotiomycetes</taxon>
        <taxon>Helotiales</taxon>
        <taxon>Sclerotiniaceae</taxon>
        <taxon>Monilinia</taxon>
    </lineage>
</organism>
<sequence>MIRFISAIKNRRLQKDSAPASRCNLDTRQAPVKAKARLQLNKLLFSKVKTFPKKIYTKASKVLAKNSLDKIYTGPKLQLSDQQDLEIVQLGKESGRTFTRFEDLPVELRLHILEFYLGEPRITTIQFRSNALVQYHSVFGRSYQLICGSLPPILSLNHEYRNTFLERFTVTGLPKSQTTLSIEEVLEQAEVQQLDATFDDSTNDSISTAFPVFETYTCRHIIYQPKDFIWIQGDFWLDELRRSILARSVFYDLQNLAVHYNTRNENLFELDEMWRFIETVISTFPHLKTIAFVLDVGEVVAERPIYNGEINFTIPRGVQIVSGVPADAKPSRGLFSKIRNLPLNKKLKSHPKLLTRIKYWPEEELTDLMRRTLEDIKAHAIEIGYNFPISGWDTEREVEDWVVPNIEIVRASLSTSPRTPILRPTMIDA</sequence>
<dbReference type="Pfam" id="PF20150">
    <property type="entry name" value="2EXR"/>
    <property type="match status" value="1"/>
</dbReference>
<evidence type="ECO:0000313" key="2">
    <source>
        <dbReference type="EMBL" id="QSZ33706.1"/>
    </source>
</evidence>
<name>A0A8A3PF92_9HELO</name>
<feature type="domain" description="2EXR" evidence="1">
    <location>
        <begin position="98"/>
        <end position="170"/>
    </location>
</feature>
<evidence type="ECO:0000259" key="1">
    <source>
        <dbReference type="Pfam" id="PF20150"/>
    </source>
</evidence>
<proteinExistence type="predicted"/>
<accession>A0A8A3PF92</accession>
<dbReference type="AlphaFoldDB" id="A0A8A3PF92"/>
<keyword evidence="3" id="KW-1185">Reference proteome</keyword>
<dbReference type="EMBL" id="CP063408">
    <property type="protein sequence ID" value="QSZ33706.1"/>
    <property type="molecule type" value="Genomic_DNA"/>
</dbReference>